<evidence type="ECO:0000256" key="3">
    <source>
        <dbReference type="ARBA" id="ARBA00022692"/>
    </source>
</evidence>
<keyword evidence="9" id="KW-1185">Reference proteome</keyword>
<evidence type="ECO:0000313" key="9">
    <source>
        <dbReference type="Proteomes" id="UP000295741"/>
    </source>
</evidence>
<dbReference type="AlphaFoldDB" id="A0A4R6ITD5"/>
<keyword evidence="2" id="KW-1003">Cell membrane</keyword>
<dbReference type="Proteomes" id="UP000295741">
    <property type="component" value="Unassembled WGS sequence"/>
</dbReference>
<evidence type="ECO:0000259" key="7">
    <source>
        <dbReference type="Pfam" id="PF12823"/>
    </source>
</evidence>
<accession>A0A4R6ITD5</accession>
<evidence type="ECO:0000256" key="4">
    <source>
        <dbReference type="ARBA" id="ARBA00022989"/>
    </source>
</evidence>
<keyword evidence="5 6" id="KW-0472">Membrane</keyword>
<feature type="transmembrane region" description="Helical" evidence="6">
    <location>
        <begin position="12"/>
        <end position="29"/>
    </location>
</feature>
<dbReference type="PANTHER" id="PTHR40077">
    <property type="entry name" value="MEMBRANE PROTEIN-RELATED"/>
    <property type="match status" value="1"/>
</dbReference>
<dbReference type="RefSeq" id="WP_133475281.1">
    <property type="nucleotide sequence ID" value="NZ_SNWP01000012.1"/>
</dbReference>
<evidence type="ECO:0000256" key="2">
    <source>
        <dbReference type="ARBA" id="ARBA00022475"/>
    </source>
</evidence>
<dbReference type="GO" id="GO:0005886">
    <property type="term" value="C:plasma membrane"/>
    <property type="evidence" value="ECO:0007669"/>
    <property type="project" value="UniProtKB-SubCell"/>
</dbReference>
<reference evidence="8 9" key="1">
    <citation type="submission" date="2019-03" db="EMBL/GenBank/DDBJ databases">
        <title>Genomic Encyclopedia of Archaeal and Bacterial Type Strains, Phase II (KMG-II): from individual species to whole genera.</title>
        <authorList>
            <person name="Goeker M."/>
        </authorList>
    </citation>
    <scope>NUCLEOTIDE SEQUENCE [LARGE SCALE GENOMIC DNA]</scope>
    <source>
        <strain evidence="8 9">DSM 28323</strain>
    </source>
</reference>
<evidence type="ECO:0000256" key="6">
    <source>
        <dbReference type="SAM" id="Phobius"/>
    </source>
</evidence>
<sequence>MSSSLPLFRKIGIAEGISLLVLLGIAMPLKYFANLPEAVKFTGWIHGILFIAYCWLAYMVREEKGWPFSMLVWAFLAAFFPFGTFLFDKKIRSEKPF</sequence>
<proteinExistence type="predicted"/>
<comment type="subcellular location">
    <subcellularLocation>
        <location evidence="1">Cell membrane</location>
        <topology evidence="1">Multi-pass membrane protein</topology>
    </subcellularLocation>
</comment>
<evidence type="ECO:0000256" key="5">
    <source>
        <dbReference type="ARBA" id="ARBA00023136"/>
    </source>
</evidence>
<dbReference type="PANTHER" id="PTHR40077:SF1">
    <property type="entry name" value="MEMBRANE PROTEIN"/>
    <property type="match status" value="1"/>
</dbReference>
<gene>
    <name evidence="8" type="ORF">BC659_2713</name>
</gene>
<dbReference type="Pfam" id="PF12823">
    <property type="entry name" value="DUF3817"/>
    <property type="match status" value="1"/>
</dbReference>
<keyword evidence="4 6" id="KW-1133">Transmembrane helix</keyword>
<organism evidence="8 9">
    <name type="scientific">Sediminibacterium goheungense</name>
    <dbReference type="NCBI Taxonomy" id="1086393"/>
    <lineage>
        <taxon>Bacteria</taxon>
        <taxon>Pseudomonadati</taxon>
        <taxon>Bacteroidota</taxon>
        <taxon>Chitinophagia</taxon>
        <taxon>Chitinophagales</taxon>
        <taxon>Chitinophagaceae</taxon>
        <taxon>Sediminibacterium</taxon>
    </lineage>
</organism>
<feature type="transmembrane region" description="Helical" evidence="6">
    <location>
        <begin position="66"/>
        <end position="87"/>
    </location>
</feature>
<comment type="caution">
    <text evidence="8">The sequence shown here is derived from an EMBL/GenBank/DDBJ whole genome shotgun (WGS) entry which is preliminary data.</text>
</comment>
<name>A0A4R6ITD5_9BACT</name>
<evidence type="ECO:0000256" key="1">
    <source>
        <dbReference type="ARBA" id="ARBA00004651"/>
    </source>
</evidence>
<dbReference type="InterPro" id="IPR023845">
    <property type="entry name" value="DUF3817_TM"/>
</dbReference>
<evidence type="ECO:0000313" key="8">
    <source>
        <dbReference type="EMBL" id="TDO25790.1"/>
    </source>
</evidence>
<protein>
    <submittedName>
        <fullName evidence="8">Integral membrane protein</fullName>
    </submittedName>
</protein>
<dbReference type="OrthoDB" id="1121311at2"/>
<dbReference type="EMBL" id="SNWP01000012">
    <property type="protein sequence ID" value="TDO25790.1"/>
    <property type="molecule type" value="Genomic_DNA"/>
</dbReference>
<keyword evidence="3 6" id="KW-0812">Transmembrane</keyword>
<feature type="transmembrane region" description="Helical" evidence="6">
    <location>
        <begin position="41"/>
        <end position="60"/>
    </location>
</feature>
<feature type="domain" description="DUF3817" evidence="7">
    <location>
        <begin position="7"/>
        <end position="92"/>
    </location>
</feature>
<dbReference type="NCBIfam" id="TIGR03954">
    <property type="entry name" value="integ_memb_HG"/>
    <property type="match status" value="1"/>
</dbReference>